<evidence type="ECO:0000313" key="3">
    <source>
        <dbReference type="Proteomes" id="UP001314170"/>
    </source>
</evidence>
<protein>
    <submittedName>
        <fullName evidence="2">Uncharacterized protein</fullName>
    </submittedName>
</protein>
<reference evidence="2 3" key="1">
    <citation type="submission" date="2024-01" db="EMBL/GenBank/DDBJ databases">
        <authorList>
            <person name="Waweru B."/>
        </authorList>
    </citation>
    <scope>NUCLEOTIDE SEQUENCE [LARGE SCALE GENOMIC DNA]</scope>
</reference>
<comment type="caution">
    <text evidence="2">The sequence shown here is derived from an EMBL/GenBank/DDBJ whole genome shotgun (WGS) entry which is preliminary data.</text>
</comment>
<proteinExistence type="predicted"/>
<keyword evidence="3" id="KW-1185">Reference proteome</keyword>
<accession>A0AAV1SFU4</accession>
<gene>
    <name evidence="2" type="ORF">DCAF_LOCUS21844</name>
</gene>
<feature type="compositionally biased region" description="Acidic residues" evidence="1">
    <location>
        <begin position="22"/>
        <end position="40"/>
    </location>
</feature>
<name>A0AAV1SFU4_9ROSI</name>
<evidence type="ECO:0000313" key="2">
    <source>
        <dbReference type="EMBL" id="CAK7349133.1"/>
    </source>
</evidence>
<feature type="region of interest" description="Disordered" evidence="1">
    <location>
        <begin position="14"/>
        <end position="47"/>
    </location>
</feature>
<evidence type="ECO:0000256" key="1">
    <source>
        <dbReference type="SAM" id="MobiDB-lite"/>
    </source>
</evidence>
<sequence>MEFRSFQFSELTTVNLLQSRENDDDEEEEDDDDDDDDYDHDEAKSDPDFYHTTWLFETKETYGYGNGGWPKDGYGAGFENWKDSKFYGEKEKIAKRGEMYSLLFDPA</sequence>
<dbReference type="EMBL" id="CAWUPB010001173">
    <property type="protein sequence ID" value="CAK7349133.1"/>
    <property type="molecule type" value="Genomic_DNA"/>
</dbReference>
<dbReference type="AlphaFoldDB" id="A0AAV1SFU4"/>
<organism evidence="2 3">
    <name type="scientific">Dovyalis caffra</name>
    <dbReference type="NCBI Taxonomy" id="77055"/>
    <lineage>
        <taxon>Eukaryota</taxon>
        <taxon>Viridiplantae</taxon>
        <taxon>Streptophyta</taxon>
        <taxon>Embryophyta</taxon>
        <taxon>Tracheophyta</taxon>
        <taxon>Spermatophyta</taxon>
        <taxon>Magnoliopsida</taxon>
        <taxon>eudicotyledons</taxon>
        <taxon>Gunneridae</taxon>
        <taxon>Pentapetalae</taxon>
        <taxon>rosids</taxon>
        <taxon>fabids</taxon>
        <taxon>Malpighiales</taxon>
        <taxon>Salicaceae</taxon>
        <taxon>Flacourtieae</taxon>
        <taxon>Dovyalis</taxon>
    </lineage>
</organism>
<dbReference type="Proteomes" id="UP001314170">
    <property type="component" value="Unassembled WGS sequence"/>
</dbReference>